<evidence type="ECO:0000313" key="2">
    <source>
        <dbReference type="EMBL" id="EAQ81319.1"/>
    </source>
</evidence>
<feature type="transmembrane region" description="Helical" evidence="1">
    <location>
        <begin position="32"/>
        <end position="54"/>
    </location>
</feature>
<dbReference type="Pfam" id="PF16357">
    <property type="entry name" value="PepSY_TM_like_2"/>
    <property type="match status" value="1"/>
</dbReference>
<dbReference type="Proteomes" id="UP000004358">
    <property type="component" value="Unassembled WGS sequence"/>
</dbReference>
<evidence type="ECO:0000256" key="1">
    <source>
        <dbReference type="SAM" id="Phobius"/>
    </source>
</evidence>
<dbReference type="InterPro" id="IPR032307">
    <property type="entry name" value="PepSY_TM-like_2"/>
</dbReference>
<dbReference type="eggNOG" id="COG3295">
    <property type="taxonomic scope" value="Bacteria"/>
</dbReference>
<keyword evidence="1" id="KW-1133">Transmembrane helix</keyword>
<feature type="transmembrane region" description="Helical" evidence="1">
    <location>
        <begin position="199"/>
        <end position="219"/>
    </location>
</feature>
<evidence type="ECO:0000313" key="3">
    <source>
        <dbReference type="Proteomes" id="UP000004358"/>
    </source>
</evidence>
<reference evidence="2 3" key="1">
    <citation type="submission" date="2006-02" db="EMBL/GenBank/DDBJ databases">
        <authorList>
            <person name="Amann R."/>
            <person name="Ferriera S."/>
            <person name="Johnson J."/>
            <person name="Kravitz S."/>
            <person name="Halpern A."/>
            <person name="Remington K."/>
            <person name="Beeson K."/>
            <person name="Tran B."/>
            <person name="Rogers Y.-H."/>
            <person name="Friedman R."/>
            <person name="Venter J.C."/>
        </authorList>
    </citation>
    <scope>NUCLEOTIDE SEQUENCE [LARGE SCALE GENOMIC DNA]</scope>
    <source>
        <strain evidence="2 3">DSM 3645</strain>
    </source>
</reference>
<evidence type="ECO:0008006" key="4">
    <source>
        <dbReference type="Google" id="ProtNLM"/>
    </source>
</evidence>
<dbReference type="STRING" id="314230.DSM3645_23046"/>
<dbReference type="OrthoDB" id="27171at2"/>
<comment type="caution">
    <text evidence="2">The sequence shown here is derived from an EMBL/GenBank/DDBJ whole genome shotgun (WGS) entry which is preliminary data.</text>
</comment>
<keyword evidence="1" id="KW-0472">Membrane</keyword>
<proteinExistence type="predicted"/>
<dbReference type="AlphaFoldDB" id="A3ZQ46"/>
<sequence>MPETAEILQKKRLLQERRRQSRAYWNKAMRKWHWISSAICLVGMIVFAVTGITLNHAAQISSEPQVVNQTAEVPGKLMDILRQQPEEGDHLLPVEVTRWLRRELAVSTPPKPAEWTEDDVYLSMQGPGVDAWLSIDRESGEVEFEQTSRGWIAYFNDLHKGRHTGTAWSWFLDIFAIATLVFCLTGLYLLYFHAQQRRMTWPLVGLGFVLPLLIAMFLMH</sequence>
<dbReference type="RefSeq" id="WP_002652508.1">
    <property type="nucleotide sequence ID" value="NZ_CH672376.1"/>
</dbReference>
<dbReference type="PANTHER" id="PTHR40115">
    <property type="entry name" value="INNER MEMBRANE PROTEIN WITH PEPSY TM HELIX"/>
    <property type="match status" value="1"/>
</dbReference>
<dbReference type="PANTHER" id="PTHR40115:SF1">
    <property type="entry name" value="INNER MEMBRANE PROTEIN WITH PEPSY TM HELIX"/>
    <property type="match status" value="1"/>
</dbReference>
<organism evidence="2 3">
    <name type="scientific">Blastopirellula marina DSM 3645</name>
    <dbReference type="NCBI Taxonomy" id="314230"/>
    <lineage>
        <taxon>Bacteria</taxon>
        <taxon>Pseudomonadati</taxon>
        <taxon>Planctomycetota</taxon>
        <taxon>Planctomycetia</taxon>
        <taxon>Pirellulales</taxon>
        <taxon>Pirellulaceae</taxon>
        <taxon>Blastopirellula</taxon>
    </lineage>
</organism>
<accession>A3ZQ46</accession>
<dbReference type="EMBL" id="AANZ01000005">
    <property type="protein sequence ID" value="EAQ81319.1"/>
    <property type="molecule type" value="Genomic_DNA"/>
</dbReference>
<gene>
    <name evidence="2" type="ORF">DSM3645_23046</name>
</gene>
<name>A3ZQ46_9BACT</name>
<dbReference type="HOGENOM" id="CLU_114004_0_0_0"/>
<feature type="transmembrane region" description="Helical" evidence="1">
    <location>
        <begin position="170"/>
        <end position="193"/>
    </location>
</feature>
<protein>
    <recommendedName>
        <fullName evidence="4">PepSY-associated TM helix</fullName>
    </recommendedName>
</protein>
<keyword evidence="1" id="KW-0812">Transmembrane</keyword>